<gene>
    <name evidence="1" type="ORF">Cvel_10740</name>
</gene>
<dbReference type="VEuPathDB" id="CryptoDB:Cvel_10740"/>
<evidence type="ECO:0008006" key="2">
    <source>
        <dbReference type="Google" id="ProtNLM"/>
    </source>
</evidence>
<accession>A0A0G4I416</accession>
<reference evidence="1" key="1">
    <citation type="submission" date="2014-11" db="EMBL/GenBank/DDBJ databases">
        <authorList>
            <person name="Otto D Thomas"/>
            <person name="Naeem Raeece"/>
        </authorList>
    </citation>
    <scope>NUCLEOTIDE SEQUENCE</scope>
</reference>
<sequence length="204" mass="22985">MKEDPIKSAFQALLFDDEAAEERCRSFLVQKGLLAEIPLCGCETGGNSHPLTKVPGKPYFWKCRRKSCPRHGSLVSERSGTIANSSVLLYAHFMMLAYKFLKGDTFSSVEAEGYVSGVTVTRMFDLFRRIISADIQEIRKKEKIGGEGETVEGDESMFSKRKNTRGRRLRGGGWVVGGVERGGRKRVRLSIVKHRDQETLEEFM</sequence>
<proteinExistence type="predicted"/>
<dbReference type="AlphaFoldDB" id="A0A0G4I416"/>
<dbReference type="PhylomeDB" id="A0A0G4I416"/>
<dbReference type="EMBL" id="CDMZ01004995">
    <property type="protein sequence ID" value="CEM51618.1"/>
    <property type="molecule type" value="Genomic_DNA"/>
</dbReference>
<protein>
    <recommendedName>
        <fullName evidence="2">ISXO2-like transposase domain-containing protein</fullName>
    </recommendedName>
</protein>
<name>A0A0G4I416_9ALVE</name>
<evidence type="ECO:0000313" key="1">
    <source>
        <dbReference type="EMBL" id="CEM51618.1"/>
    </source>
</evidence>
<organism evidence="1">
    <name type="scientific">Chromera velia CCMP2878</name>
    <dbReference type="NCBI Taxonomy" id="1169474"/>
    <lineage>
        <taxon>Eukaryota</taxon>
        <taxon>Sar</taxon>
        <taxon>Alveolata</taxon>
        <taxon>Colpodellida</taxon>
        <taxon>Chromeraceae</taxon>
        <taxon>Chromera</taxon>
    </lineage>
</organism>